<keyword evidence="2" id="KW-1185">Reference proteome</keyword>
<accession>A0A563VXE4</accession>
<name>A0A563VXE4_9CYAN</name>
<reference evidence="1 2" key="1">
    <citation type="submission" date="2019-01" db="EMBL/GenBank/DDBJ databases">
        <authorList>
            <person name="Brito A."/>
        </authorList>
    </citation>
    <scope>NUCLEOTIDE SEQUENCE [LARGE SCALE GENOMIC DNA]</scope>
    <source>
        <strain evidence="1">1</strain>
    </source>
</reference>
<evidence type="ECO:0000313" key="2">
    <source>
        <dbReference type="Proteomes" id="UP000320055"/>
    </source>
</evidence>
<dbReference type="OrthoDB" id="573733at2"/>
<dbReference type="AlphaFoldDB" id="A0A563VXE4"/>
<evidence type="ECO:0008006" key="3">
    <source>
        <dbReference type="Google" id="ProtNLM"/>
    </source>
</evidence>
<organism evidence="1 2">
    <name type="scientific">Hyella patelloides LEGE 07179</name>
    <dbReference type="NCBI Taxonomy" id="945734"/>
    <lineage>
        <taxon>Bacteria</taxon>
        <taxon>Bacillati</taxon>
        <taxon>Cyanobacteriota</taxon>
        <taxon>Cyanophyceae</taxon>
        <taxon>Pleurocapsales</taxon>
        <taxon>Hyellaceae</taxon>
        <taxon>Hyella</taxon>
    </lineage>
</organism>
<gene>
    <name evidence="1" type="ORF">H1P_3890006</name>
</gene>
<dbReference type="InterPro" id="IPR018680">
    <property type="entry name" value="DUF2164"/>
</dbReference>
<dbReference type="Pfam" id="PF09932">
    <property type="entry name" value="DUF2164"/>
    <property type="match status" value="1"/>
</dbReference>
<proteinExistence type="predicted"/>
<dbReference type="RefSeq" id="WP_144874776.1">
    <property type="nucleotide sequence ID" value="NZ_LR214125.1"/>
</dbReference>
<evidence type="ECO:0000313" key="1">
    <source>
        <dbReference type="EMBL" id="VEP15933.1"/>
    </source>
</evidence>
<dbReference type="Proteomes" id="UP000320055">
    <property type="component" value="Unassembled WGS sequence"/>
</dbReference>
<sequence>MTIKLSKVTKQQLIKSIKRYFEEKLDEEIGDLKASLFLDFCLQEICPSVYNQAIIDARSFMENKLSDLEDTCYEPEFDYWKE</sequence>
<dbReference type="EMBL" id="CAACVJ010000322">
    <property type="protein sequence ID" value="VEP15933.1"/>
    <property type="molecule type" value="Genomic_DNA"/>
</dbReference>
<protein>
    <recommendedName>
        <fullName evidence="3">DUF2164 domain-containing protein</fullName>
    </recommendedName>
</protein>